<proteinExistence type="inferred from homology"/>
<dbReference type="AlphaFoldDB" id="A0A1G6QW34"/>
<feature type="signal peptide" evidence="8">
    <location>
        <begin position="1"/>
        <end position="28"/>
    </location>
</feature>
<feature type="chain" id="PRO_5011626075" evidence="8">
    <location>
        <begin position="29"/>
        <end position="449"/>
    </location>
</feature>
<dbReference type="EMBL" id="FMYU01000013">
    <property type="protein sequence ID" value="SDC96522.1"/>
    <property type="molecule type" value="Genomic_DNA"/>
</dbReference>
<evidence type="ECO:0000256" key="1">
    <source>
        <dbReference type="ARBA" id="ARBA00004442"/>
    </source>
</evidence>
<evidence type="ECO:0000256" key="7">
    <source>
        <dbReference type="ARBA" id="ARBA00023237"/>
    </source>
</evidence>
<evidence type="ECO:0000313" key="10">
    <source>
        <dbReference type="Proteomes" id="UP000199411"/>
    </source>
</evidence>
<comment type="subcellular location">
    <subcellularLocation>
        <location evidence="1">Cell outer membrane</location>
    </subcellularLocation>
</comment>
<keyword evidence="8" id="KW-0732">Signal</keyword>
<evidence type="ECO:0000256" key="8">
    <source>
        <dbReference type="SAM" id="SignalP"/>
    </source>
</evidence>
<keyword evidence="10" id="KW-1185">Reference proteome</keyword>
<evidence type="ECO:0000256" key="5">
    <source>
        <dbReference type="ARBA" id="ARBA00022692"/>
    </source>
</evidence>
<dbReference type="SUPFAM" id="SSF56954">
    <property type="entry name" value="Outer membrane efflux proteins (OEP)"/>
    <property type="match status" value="1"/>
</dbReference>
<keyword evidence="7" id="KW-0998">Cell outer membrane</keyword>
<comment type="similarity">
    <text evidence="2">Belongs to the outer membrane factor (OMF) (TC 1.B.17) family.</text>
</comment>
<keyword evidence="3" id="KW-0813">Transport</keyword>
<dbReference type="PANTHER" id="PTHR30026">
    <property type="entry name" value="OUTER MEMBRANE PROTEIN TOLC"/>
    <property type="match status" value="1"/>
</dbReference>
<dbReference type="OrthoDB" id="9813458at2"/>
<evidence type="ECO:0000256" key="2">
    <source>
        <dbReference type="ARBA" id="ARBA00007613"/>
    </source>
</evidence>
<dbReference type="Gene3D" id="1.20.1600.10">
    <property type="entry name" value="Outer membrane efflux proteins (OEP)"/>
    <property type="match status" value="1"/>
</dbReference>
<name>A0A1G6QW34_9BACT</name>
<evidence type="ECO:0000256" key="6">
    <source>
        <dbReference type="ARBA" id="ARBA00023136"/>
    </source>
</evidence>
<dbReference type="InterPro" id="IPR051906">
    <property type="entry name" value="TolC-like"/>
</dbReference>
<dbReference type="GO" id="GO:0015562">
    <property type="term" value="F:efflux transmembrane transporter activity"/>
    <property type="evidence" value="ECO:0007669"/>
    <property type="project" value="InterPro"/>
</dbReference>
<dbReference type="Pfam" id="PF02321">
    <property type="entry name" value="OEP"/>
    <property type="match status" value="2"/>
</dbReference>
<accession>A0A1G6QW34</accession>
<keyword evidence="4" id="KW-1134">Transmembrane beta strand</keyword>
<sequence length="449" mass="50666">MLKIKKTRLLGICLLAASFCGLSPKANAIDLTQSYYKAIGYNPSYLSSTYQYKASQTYKMQGLSYLLPQISLSANRSKYDFRTAPYYYANYMANTISLNAQQYLFNLSSFAMFKELNTKAKMGEYQFKDADQQTIYNVAQSYFDVLSALDQINLTKMEKKAAHEDLVLAQKLYKAGEATLVDVDDAQSRYDITSAKLIQAQNKLDIALTKFKAIVGIMPRSISPFKDDISFKFPTPSKLDDWIELAKQNSPVIKYYEQNVNYYKQDLTKAIGDQLPSVALIASYTYTNTNSYIQTQTIKYASIGIQINVPIFNGGNSIARIDEAHYRVKQAQMDKENYQNNITSSVTEAFLNVSSDISKIDSLRIAKKAAQTALKANYMGLKAGIKTIADVINAQKQLYDVENQLLNAKYSYITDMFKLKYYSGVLSKDDIDFFNAYLAPSSELIVSNN</sequence>
<evidence type="ECO:0000313" key="9">
    <source>
        <dbReference type="EMBL" id="SDC96522.1"/>
    </source>
</evidence>
<reference evidence="10" key="1">
    <citation type="submission" date="2016-10" db="EMBL/GenBank/DDBJ databases">
        <authorList>
            <person name="Varghese N."/>
            <person name="Submissions S."/>
        </authorList>
    </citation>
    <scope>NUCLEOTIDE SEQUENCE [LARGE SCALE GENOMIC DNA]</scope>
    <source>
        <strain evidence="10">DSM 8415</strain>
    </source>
</reference>
<dbReference type="GO" id="GO:0015288">
    <property type="term" value="F:porin activity"/>
    <property type="evidence" value="ECO:0007669"/>
    <property type="project" value="TreeGrafter"/>
</dbReference>
<gene>
    <name evidence="9" type="ORF">SAMN05660835_01675</name>
</gene>
<protein>
    <submittedName>
        <fullName evidence="9">Outer membrane protein</fullName>
    </submittedName>
</protein>
<dbReference type="GO" id="GO:0009279">
    <property type="term" value="C:cell outer membrane"/>
    <property type="evidence" value="ECO:0007669"/>
    <property type="project" value="UniProtKB-SubCell"/>
</dbReference>
<keyword evidence="5" id="KW-0812">Transmembrane</keyword>
<dbReference type="RefSeq" id="WP_159427518.1">
    <property type="nucleotide sequence ID" value="NZ_FMYU01000013.1"/>
</dbReference>
<dbReference type="GO" id="GO:1990281">
    <property type="term" value="C:efflux pump complex"/>
    <property type="evidence" value="ECO:0007669"/>
    <property type="project" value="TreeGrafter"/>
</dbReference>
<dbReference type="Proteomes" id="UP000199411">
    <property type="component" value="Unassembled WGS sequence"/>
</dbReference>
<evidence type="ECO:0000256" key="3">
    <source>
        <dbReference type="ARBA" id="ARBA00022448"/>
    </source>
</evidence>
<keyword evidence="6" id="KW-0472">Membrane</keyword>
<evidence type="ECO:0000256" key="4">
    <source>
        <dbReference type="ARBA" id="ARBA00022452"/>
    </source>
</evidence>
<dbReference type="NCBIfam" id="TIGR01844">
    <property type="entry name" value="type_I_sec_TolC"/>
    <property type="match status" value="1"/>
</dbReference>
<organism evidence="9 10">
    <name type="scientific">Desulfurella multipotens</name>
    <dbReference type="NCBI Taxonomy" id="79269"/>
    <lineage>
        <taxon>Bacteria</taxon>
        <taxon>Pseudomonadati</taxon>
        <taxon>Campylobacterota</taxon>
        <taxon>Desulfurellia</taxon>
        <taxon>Desulfurellales</taxon>
        <taxon>Desulfurellaceae</taxon>
        <taxon>Desulfurella</taxon>
    </lineage>
</organism>
<dbReference type="InterPro" id="IPR010130">
    <property type="entry name" value="T1SS_OMP_TolC"/>
</dbReference>
<dbReference type="InterPro" id="IPR003423">
    <property type="entry name" value="OMP_efflux"/>
</dbReference>
<dbReference type="PANTHER" id="PTHR30026:SF20">
    <property type="entry name" value="OUTER MEMBRANE PROTEIN TOLC"/>
    <property type="match status" value="1"/>
</dbReference>